<dbReference type="Gene3D" id="3.55.50.30">
    <property type="match status" value="1"/>
</dbReference>
<reference evidence="4" key="1">
    <citation type="journal article" date="2022" name="Arch. Microbiol.">
        <title>Bacteroides muris sp. nov. isolated from the cecum of wild-derived house mice.</title>
        <authorList>
            <person name="Fokt H."/>
            <person name="Unni R."/>
            <person name="Repnik U."/>
            <person name="Schmitz R.A."/>
            <person name="Bramkamp M."/>
            <person name="Baines J.F."/>
            <person name="Unterweger D."/>
        </authorList>
    </citation>
    <scope>NUCLEOTIDE SEQUENCE</scope>
    <source>
        <strain evidence="4">KH365_2</strain>
    </source>
</reference>
<dbReference type="InterPro" id="IPR012373">
    <property type="entry name" value="Ferrdict_sens_TM"/>
</dbReference>
<dbReference type="FunFam" id="2.60.120.1440:FF:000001">
    <property type="entry name" value="Putative anti-sigma factor"/>
    <property type="match status" value="1"/>
</dbReference>
<dbReference type="InterPro" id="IPR032508">
    <property type="entry name" value="FecR_C"/>
</dbReference>
<feature type="transmembrane region" description="Helical" evidence="1">
    <location>
        <begin position="58"/>
        <end position="80"/>
    </location>
</feature>
<feature type="domain" description="FecR protein" evidence="2">
    <location>
        <begin position="155"/>
        <end position="247"/>
    </location>
</feature>
<evidence type="ECO:0000256" key="1">
    <source>
        <dbReference type="SAM" id="Phobius"/>
    </source>
</evidence>
<evidence type="ECO:0000313" key="4">
    <source>
        <dbReference type="EMBL" id="MCR6503230.1"/>
    </source>
</evidence>
<evidence type="ECO:0000259" key="3">
    <source>
        <dbReference type="Pfam" id="PF16344"/>
    </source>
</evidence>
<dbReference type="RefSeq" id="WP_257930396.1">
    <property type="nucleotide sequence ID" value="NZ_JAMZED010000001.1"/>
</dbReference>
<dbReference type="Pfam" id="PF04773">
    <property type="entry name" value="FecR"/>
    <property type="match status" value="1"/>
</dbReference>
<dbReference type="Proteomes" id="UP001143192">
    <property type="component" value="Unassembled WGS sequence"/>
</dbReference>
<comment type="caution">
    <text evidence="4">The sequence shown here is derived from an EMBL/GenBank/DDBJ whole genome shotgun (WGS) entry which is preliminary data.</text>
</comment>
<dbReference type="Gene3D" id="2.60.120.1440">
    <property type="match status" value="1"/>
</dbReference>
<evidence type="ECO:0000313" key="5">
    <source>
        <dbReference type="Proteomes" id="UP001143192"/>
    </source>
</evidence>
<proteinExistence type="predicted"/>
<dbReference type="Pfam" id="PF16344">
    <property type="entry name" value="FecR_C"/>
    <property type="match status" value="1"/>
</dbReference>
<protein>
    <submittedName>
        <fullName evidence="4">FecR family protein</fullName>
    </submittedName>
</protein>
<dbReference type="GO" id="GO:0016989">
    <property type="term" value="F:sigma factor antagonist activity"/>
    <property type="evidence" value="ECO:0007669"/>
    <property type="project" value="TreeGrafter"/>
</dbReference>
<evidence type="ECO:0000259" key="2">
    <source>
        <dbReference type="Pfam" id="PF04773"/>
    </source>
</evidence>
<reference evidence="4" key="2">
    <citation type="submission" date="2022-04" db="EMBL/GenBank/DDBJ databases">
        <authorList>
            <person name="Fokt H."/>
            <person name="Baines J."/>
        </authorList>
    </citation>
    <scope>NUCLEOTIDE SEQUENCE</scope>
    <source>
        <strain evidence="4">KH365_2</strain>
    </source>
</reference>
<keyword evidence="1" id="KW-1133">Transmembrane helix</keyword>
<sequence>MVKNNIRKTQFESEMKDFISLIKKHEQISDKEIEDSWDNIRQNLPFSFSPKKRRVKAIFRYLLAGCSVAASIAIICITSINKNTGCKESQFLTELAAPVPVGNQVQLVFSDNRQIELENNSNINYDESGCVTVNNESPQAPESAETEEQKFNQVIVPKGKRTHLVLSDGTKIYVNSASRIIYPTVFATDKRMIAVEGEAYLEVAHNAKKPFIVKTKGIDVRVLGTSFNINAYEQDNISVVLVEGQVEINPDKKTKMLLEPSQMACLENGILRKKEQVNTLKYTCWKDNIMLLEKEKVTEVLDKVARYYDVSIQYDKDAASRRLSGKLNLCDSIESVLDIIKVSASLQMEKTGDNKYRFY</sequence>
<dbReference type="EMBL" id="JAMZED010000001">
    <property type="protein sequence ID" value="MCR6503230.1"/>
    <property type="molecule type" value="Genomic_DNA"/>
</dbReference>
<dbReference type="PIRSF" id="PIRSF018266">
    <property type="entry name" value="FecR"/>
    <property type="match status" value="1"/>
</dbReference>
<organism evidence="4 5">
    <name type="scientific">Bacteroides muris</name>
    <name type="common">ex Fokt et al. 2023</name>
    <dbReference type="NCBI Taxonomy" id="2937417"/>
    <lineage>
        <taxon>Bacteria</taxon>
        <taxon>Pseudomonadati</taxon>
        <taxon>Bacteroidota</taxon>
        <taxon>Bacteroidia</taxon>
        <taxon>Bacteroidales</taxon>
        <taxon>Bacteroidaceae</taxon>
        <taxon>Bacteroides</taxon>
    </lineage>
</organism>
<dbReference type="PANTHER" id="PTHR30273">
    <property type="entry name" value="PERIPLASMIC SIGNAL SENSOR AND SIGMA FACTOR ACTIVATOR FECR-RELATED"/>
    <property type="match status" value="1"/>
</dbReference>
<dbReference type="AlphaFoldDB" id="A0A9X2NNT8"/>
<dbReference type="PANTHER" id="PTHR30273:SF2">
    <property type="entry name" value="PROTEIN FECR"/>
    <property type="match status" value="1"/>
</dbReference>
<keyword evidence="5" id="KW-1185">Reference proteome</keyword>
<gene>
    <name evidence="4" type="ORF">M1B79_00725</name>
</gene>
<dbReference type="InterPro" id="IPR006860">
    <property type="entry name" value="FecR"/>
</dbReference>
<accession>A0A9X2NNT8</accession>
<feature type="domain" description="Protein FecR C-terminal" evidence="3">
    <location>
        <begin position="291"/>
        <end position="354"/>
    </location>
</feature>
<keyword evidence="1" id="KW-0812">Transmembrane</keyword>
<keyword evidence="1" id="KW-0472">Membrane</keyword>
<name>A0A9X2NNT8_9BACE</name>